<evidence type="ECO:0000256" key="1">
    <source>
        <dbReference type="ARBA" id="ARBA00006709"/>
    </source>
</evidence>
<gene>
    <name evidence="4" type="ORF">COU20_00100</name>
</gene>
<dbReference type="EMBL" id="PFBM01000003">
    <property type="protein sequence ID" value="PIR82850.1"/>
    <property type="molecule type" value="Genomic_DNA"/>
</dbReference>
<dbReference type="PANTHER" id="PTHR38682:SF1">
    <property type="entry name" value="V-TYPE ATP SYNTHASE SUBUNIT C"/>
    <property type="match status" value="1"/>
</dbReference>
<dbReference type="GO" id="GO:0046961">
    <property type="term" value="F:proton-transporting ATPase activity, rotational mechanism"/>
    <property type="evidence" value="ECO:0007669"/>
    <property type="project" value="InterPro"/>
</dbReference>
<evidence type="ECO:0000313" key="4">
    <source>
        <dbReference type="EMBL" id="PIR82850.1"/>
    </source>
</evidence>
<protein>
    <recommendedName>
        <fullName evidence="6">V-type ATPase subunit</fullName>
    </recommendedName>
</protein>
<dbReference type="PANTHER" id="PTHR38682">
    <property type="entry name" value="V-TYPE ATP SYNTHASE SUBUNIT C"/>
    <property type="match status" value="1"/>
</dbReference>
<evidence type="ECO:0000313" key="5">
    <source>
        <dbReference type="Proteomes" id="UP000231379"/>
    </source>
</evidence>
<evidence type="ECO:0000256" key="3">
    <source>
        <dbReference type="ARBA" id="ARBA00023065"/>
    </source>
</evidence>
<dbReference type="InterPro" id="IPR044911">
    <property type="entry name" value="V-type_ATPase_csu/dsu_dom_3"/>
</dbReference>
<comment type="caution">
    <text evidence="4">The sequence shown here is derived from an EMBL/GenBank/DDBJ whole genome shotgun (WGS) entry which is preliminary data.</text>
</comment>
<sequence>MDHYGAVPNLALDNKDPHFDARYVYAGTAAYSMLGKLLSETERERLIGAKSTAELEGALRETFFGTYLGSAGDMNEATSRAMADAKKNLDRLPPNPHLLSVLWLRYDFYNLKILIRHSHPEYDGASEDSFIPLGLHSYAVLERAVKSGNGAALHHALGAALADAPKDEAALDTFMEIRYLEAALQEAEESDKPFMVRYTRLLINLFAILSALRARARGESPIHIAVSDLSPRDLQSPEGLLTRLSHIGFSRHWSNAIERYRTTNDFAELDRAADDYLMQWLKRQSIMLDSPAPLFAYWHVLRENVQLVRAALSARKVHMAEAALREIIRTSYNSYVY</sequence>
<evidence type="ECO:0000256" key="2">
    <source>
        <dbReference type="ARBA" id="ARBA00022448"/>
    </source>
</evidence>
<name>A0A2H0U914_9BACT</name>
<dbReference type="InterPro" id="IPR002843">
    <property type="entry name" value="ATPase_V0-cplx_csu/dsu"/>
</dbReference>
<dbReference type="Pfam" id="PF01992">
    <property type="entry name" value="vATP-synt_AC39"/>
    <property type="match status" value="1"/>
</dbReference>
<dbReference type="SUPFAM" id="SSF103486">
    <property type="entry name" value="V-type ATP synthase subunit C"/>
    <property type="match status" value="1"/>
</dbReference>
<dbReference type="InterPro" id="IPR050873">
    <property type="entry name" value="V-ATPase_V0D/AC39_subunit"/>
</dbReference>
<dbReference type="Gene3D" id="1.10.132.50">
    <property type="entry name" value="ATP synthase (C/AC39) subunit, domain 3"/>
    <property type="match status" value="1"/>
</dbReference>
<keyword evidence="3" id="KW-0406">Ion transport</keyword>
<accession>A0A2H0U914</accession>
<dbReference type="Proteomes" id="UP000231379">
    <property type="component" value="Unassembled WGS sequence"/>
</dbReference>
<dbReference type="InterPro" id="IPR036079">
    <property type="entry name" value="ATPase_csu/dsu_sf"/>
</dbReference>
<organism evidence="4 5">
    <name type="scientific">Candidatus Kaiserbacteria bacterium CG10_big_fil_rev_8_21_14_0_10_59_10</name>
    <dbReference type="NCBI Taxonomy" id="1974612"/>
    <lineage>
        <taxon>Bacteria</taxon>
        <taxon>Candidatus Kaiseribacteriota</taxon>
    </lineage>
</organism>
<reference evidence="5" key="1">
    <citation type="submission" date="2017-09" db="EMBL/GenBank/DDBJ databases">
        <title>Depth-based differentiation of microbial function through sediment-hosted aquifers and enrichment of novel symbionts in the deep terrestrial subsurface.</title>
        <authorList>
            <person name="Probst A.J."/>
            <person name="Ladd B."/>
            <person name="Jarett J.K."/>
            <person name="Geller-Mcgrath D.E."/>
            <person name="Sieber C.M.K."/>
            <person name="Emerson J.B."/>
            <person name="Anantharaman K."/>
            <person name="Thomas B.C."/>
            <person name="Malmstrom R."/>
            <person name="Stieglmeier M."/>
            <person name="Klingl A."/>
            <person name="Woyke T."/>
            <person name="Ryan C.M."/>
            <person name="Banfield J.F."/>
        </authorList>
    </citation>
    <scope>NUCLEOTIDE SEQUENCE [LARGE SCALE GENOMIC DNA]</scope>
</reference>
<dbReference type="Gene3D" id="1.20.1690.10">
    <property type="entry name" value="V-type ATP synthase subunit C domain"/>
    <property type="match status" value="2"/>
</dbReference>
<proteinExistence type="inferred from homology"/>
<dbReference type="AlphaFoldDB" id="A0A2H0U914"/>
<comment type="similarity">
    <text evidence="1">Belongs to the V-ATPase V0D/AC39 subunit family.</text>
</comment>
<dbReference type="InterPro" id="IPR035067">
    <property type="entry name" value="V-type_ATPase_csu/dsu"/>
</dbReference>
<evidence type="ECO:0008006" key="6">
    <source>
        <dbReference type="Google" id="ProtNLM"/>
    </source>
</evidence>
<keyword evidence="2" id="KW-0813">Transport</keyword>